<evidence type="ECO:0000256" key="2">
    <source>
        <dbReference type="ARBA" id="ARBA00023239"/>
    </source>
</evidence>
<keyword evidence="4" id="KW-1133">Transmembrane helix</keyword>
<evidence type="ECO:0000256" key="1">
    <source>
        <dbReference type="ARBA" id="ARBA00022793"/>
    </source>
</evidence>
<dbReference type="GO" id="GO:0006646">
    <property type="term" value="P:phosphatidylethanolamine biosynthetic process"/>
    <property type="evidence" value="ECO:0007669"/>
    <property type="project" value="TreeGrafter"/>
</dbReference>
<dbReference type="PANTHER" id="PTHR10067">
    <property type="entry name" value="PHOSPHATIDYLSERINE DECARBOXYLASE"/>
    <property type="match status" value="1"/>
</dbReference>
<feature type="transmembrane region" description="Helical" evidence="4">
    <location>
        <begin position="43"/>
        <end position="60"/>
    </location>
</feature>
<evidence type="ECO:0000256" key="3">
    <source>
        <dbReference type="SAM" id="MobiDB-lite"/>
    </source>
</evidence>
<keyword evidence="1" id="KW-0210">Decarboxylase</keyword>
<dbReference type="EMBL" id="SEKV01000856">
    <property type="protein sequence ID" value="TFY53210.1"/>
    <property type="molecule type" value="Genomic_DNA"/>
</dbReference>
<name>A0A4Y9XSU3_9APHY</name>
<protein>
    <submittedName>
        <fullName evidence="5">Uncharacterized protein</fullName>
    </submittedName>
</protein>
<dbReference type="STRING" id="34475.A0A4Y9XSU3"/>
<evidence type="ECO:0000256" key="4">
    <source>
        <dbReference type="SAM" id="Phobius"/>
    </source>
</evidence>
<evidence type="ECO:0000313" key="6">
    <source>
        <dbReference type="Proteomes" id="UP000298390"/>
    </source>
</evidence>
<dbReference type="GO" id="GO:0005739">
    <property type="term" value="C:mitochondrion"/>
    <property type="evidence" value="ECO:0007669"/>
    <property type="project" value="TreeGrafter"/>
</dbReference>
<comment type="caution">
    <text evidence="5">The sequence shown here is derived from an EMBL/GenBank/DDBJ whole genome shotgun (WGS) entry which is preliminary data.</text>
</comment>
<evidence type="ECO:0000313" key="5">
    <source>
        <dbReference type="EMBL" id="TFY53210.1"/>
    </source>
</evidence>
<keyword evidence="2" id="KW-0456">Lyase</keyword>
<gene>
    <name evidence="5" type="ORF">EVJ58_g9576</name>
</gene>
<dbReference type="Proteomes" id="UP000298390">
    <property type="component" value="Unassembled WGS sequence"/>
</dbReference>
<accession>A0A4Y9XSU3</accession>
<dbReference type="GO" id="GO:0004609">
    <property type="term" value="F:phosphatidylserine decarboxylase activity"/>
    <property type="evidence" value="ECO:0007669"/>
    <property type="project" value="InterPro"/>
</dbReference>
<sequence length="176" mass="20009">MPYYPVQPGNVNIGSTPPSHQNSQERGNNNEVTEHLYITPTKWYPLPVAVGALLLIVLQYRRTRRSEKEVHVDEDGQGVVKLKGPWQVHVLGALPLNSLSRVWGFLNSLELPVWFRPFGFKLYSWAFGCNLDEINPPDLTQYASLGEFFYRKLKPGARPVADTVLVRRCAPVLRKP</sequence>
<dbReference type="InterPro" id="IPR003817">
    <property type="entry name" value="PS_Dcarbxylase"/>
</dbReference>
<organism evidence="5 6">
    <name type="scientific">Rhodofomes roseus</name>
    <dbReference type="NCBI Taxonomy" id="34475"/>
    <lineage>
        <taxon>Eukaryota</taxon>
        <taxon>Fungi</taxon>
        <taxon>Dikarya</taxon>
        <taxon>Basidiomycota</taxon>
        <taxon>Agaricomycotina</taxon>
        <taxon>Agaricomycetes</taxon>
        <taxon>Polyporales</taxon>
        <taxon>Rhodofomes</taxon>
    </lineage>
</organism>
<keyword evidence="4" id="KW-0812">Transmembrane</keyword>
<feature type="region of interest" description="Disordered" evidence="3">
    <location>
        <begin position="1"/>
        <end position="29"/>
    </location>
</feature>
<keyword evidence="4" id="KW-0472">Membrane</keyword>
<feature type="compositionally biased region" description="Polar residues" evidence="3">
    <location>
        <begin position="9"/>
        <end position="29"/>
    </location>
</feature>
<dbReference type="PANTHER" id="PTHR10067:SF6">
    <property type="entry name" value="PHOSPHATIDYLSERINE DECARBOXYLASE PROENZYME, MITOCHONDRIAL"/>
    <property type="match status" value="1"/>
</dbReference>
<proteinExistence type="predicted"/>
<reference evidence="5 6" key="1">
    <citation type="submission" date="2019-01" db="EMBL/GenBank/DDBJ databases">
        <title>Genome sequencing of the rare red list fungi Fomitopsis rosea.</title>
        <authorList>
            <person name="Buettner E."/>
            <person name="Kellner H."/>
        </authorList>
    </citation>
    <scope>NUCLEOTIDE SEQUENCE [LARGE SCALE GENOMIC DNA]</scope>
    <source>
        <strain evidence="5 6">DSM 105464</strain>
    </source>
</reference>
<dbReference type="AlphaFoldDB" id="A0A4Y9XSU3"/>